<dbReference type="Proteomes" id="UP001237642">
    <property type="component" value="Unassembled WGS sequence"/>
</dbReference>
<dbReference type="EMBL" id="JAUIZM010000009">
    <property type="protein sequence ID" value="KAK1363834.1"/>
    <property type="molecule type" value="Genomic_DNA"/>
</dbReference>
<gene>
    <name evidence="1" type="ORF">POM88_039395</name>
</gene>
<keyword evidence="2" id="KW-1185">Reference proteome</keyword>
<reference evidence="1" key="2">
    <citation type="submission" date="2023-05" db="EMBL/GenBank/DDBJ databases">
        <authorList>
            <person name="Schelkunov M.I."/>
        </authorList>
    </citation>
    <scope>NUCLEOTIDE SEQUENCE</scope>
    <source>
        <strain evidence="1">Hsosn_3</strain>
        <tissue evidence="1">Leaf</tissue>
    </source>
</reference>
<comment type="caution">
    <text evidence="1">The sequence shown here is derived from an EMBL/GenBank/DDBJ whole genome shotgun (WGS) entry which is preliminary data.</text>
</comment>
<evidence type="ECO:0008006" key="3">
    <source>
        <dbReference type="Google" id="ProtNLM"/>
    </source>
</evidence>
<dbReference type="InterPro" id="IPR029033">
    <property type="entry name" value="His_PPase_superfam"/>
</dbReference>
<evidence type="ECO:0000313" key="2">
    <source>
        <dbReference type="Proteomes" id="UP001237642"/>
    </source>
</evidence>
<sequence length="128" mass="15013">MKLRKTGIANYYYWSLVYYLEAKRQTQKRRTHGRPVGSWCCNTFYSQGSEESINEINQRCASCLQRIGDKHRGERIVVVTHGGVMRAFFKRVYPRERTKRVWSSSVSVLHLSDGDEWKIIVWGDASHI</sequence>
<evidence type="ECO:0000313" key="1">
    <source>
        <dbReference type="EMBL" id="KAK1363834.1"/>
    </source>
</evidence>
<dbReference type="SUPFAM" id="SSF53254">
    <property type="entry name" value="Phosphoglycerate mutase-like"/>
    <property type="match status" value="1"/>
</dbReference>
<dbReference type="AlphaFoldDB" id="A0AAD8HB51"/>
<dbReference type="Gene3D" id="3.40.50.1240">
    <property type="entry name" value="Phosphoglycerate mutase-like"/>
    <property type="match status" value="1"/>
</dbReference>
<protein>
    <recommendedName>
        <fullName evidence="3">Phosphoglycerate mutase</fullName>
    </recommendedName>
</protein>
<organism evidence="1 2">
    <name type="scientific">Heracleum sosnowskyi</name>
    <dbReference type="NCBI Taxonomy" id="360622"/>
    <lineage>
        <taxon>Eukaryota</taxon>
        <taxon>Viridiplantae</taxon>
        <taxon>Streptophyta</taxon>
        <taxon>Embryophyta</taxon>
        <taxon>Tracheophyta</taxon>
        <taxon>Spermatophyta</taxon>
        <taxon>Magnoliopsida</taxon>
        <taxon>eudicotyledons</taxon>
        <taxon>Gunneridae</taxon>
        <taxon>Pentapetalae</taxon>
        <taxon>asterids</taxon>
        <taxon>campanulids</taxon>
        <taxon>Apiales</taxon>
        <taxon>Apiaceae</taxon>
        <taxon>Apioideae</taxon>
        <taxon>apioid superclade</taxon>
        <taxon>Tordylieae</taxon>
        <taxon>Tordyliinae</taxon>
        <taxon>Heracleum</taxon>
    </lineage>
</organism>
<accession>A0AAD8HB51</accession>
<dbReference type="Pfam" id="PF00300">
    <property type="entry name" value="His_Phos_1"/>
    <property type="match status" value="1"/>
</dbReference>
<dbReference type="InterPro" id="IPR013078">
    <property type="entry name" value="His_Pase_superF_clade-1"/>
</dbReference>
<proteinExistence type="predicted"/>
<name>A0AAD8HB51_9APIA</name>
<reference evidence="1" key="1">
    <citation type="submission" date="2023-02" db="EMBL/GenBank/DDBJ databases">
        <title>Genome of toxic invasive species Heracleum sosnowskyi carries increased number of genes despite the absence of recent whole-genome duplications.</title>
        <authorList>
            <person name="Schelkunov M."/>
            <person name="Shtratnikova V."/>
            <person name="Makarenko M."/>
            <person name="Klepikova A."/>
            <person name="Omelchenko D."/>
            <person name="Novikova G."/>
            <person name="Obukhova E."/>
            <person name="Bogdanov V."/>
            <person name="Penin A."/>
            <person name="Logacheva M."/>
        </authorList>
    </citation>
    <scope>NUCLEOTIDE SEQUENCE</scope>
    <source>
        <strain evidence="1">Hsosn_3</strain>
        <tissue evidence="1">Leaf</tissue>
    </source>
</reference>